<name>A0A6A4IGR1_9AGAR</name>
<dbReference type="OrthoDB" id="10039611at2759"/>
<reference evidence="1" key="1">
    <citation type="journal article" date="2019" name="Environ. Microbiol.">
        <title>Fungal ecological strategies reflected in gene transcription - a case study of two litter decomposers.</title>
        <authorList>
            <person name="Barbi F."/>
            <person name="Kohler A."/>
            <person name="Barry K."/>
            <person name="Baskaran P."/>
            <person name="Daum C."/>
            <person name="Fauchery L."/>
            <person name="Ihrmark K."/>
            <person name="Kuo A."/>
            <person name="LaButti K."/>
            <person name="Lipzen A."/>
            <person name="Morin E."/>
            <person name="Grigoriev I.V."/>
            <person name="Henrissat B."/>
            <person name="Lindahl B."/>
            <person name="Martin F."/>
        </authorList>
    </citation>
    <scope>NUCLEOTIDE SEQUENCE</scope>
    <source>
        <strain evidence="1">JB14</strain>
    </source>
</reference>
<proteinExistence type="predicted"/>
<dbReference type="GO" id="GO:0003676">
    <property type="term" value="F:nucleic acid binding"/>
    <property type="evidence" value="ECO:0007669"/>
    <property type="project" value="InterPro"/>
</dbReference>
<protein>
    <recommendedName>
        <fullName evidence="3">Tc1-like transposase DDE domain-containing protein</fullName>
    </recommendedName>
</protein>
<evidence type="ECO:0000313" key="2">
    <source>
        <dbReference type="Proteomes" id="UP000799118"/>
    </source>
</evidence>
<evidence type="ECO:0008006" key="3">
    <source>
        <dbReference type="Google" id="ProtNLM"/>
    </source>
</evidence>
<accession>A0A6A4IGR1</accession>
<evidence type="ECO:0000313" key="1">
    <source>
        <dbReference type="EMBL" id="KAE9409841.1"/>
    </source>
</evidence>
<dbReference type="EMBL" id="ML769386">
    <property type="protein sequence ID" value="KAE9409841.1"/>
    <property type="molecule type" value="Genomic_DNA"/>
</dbReference>
<dbReference type="PANTHER" id="PTHR35871:SF1">
    <property type="entry name" value="CXC1-LIKE CYSTEINE CLUSTER ASSOCIATED WITH KDZ TRANSPOSASES DOMAIN-CONTAINING PROTEIN"/>
    <property type="match status" value="1"/>
</dbReference>
<sequence length="307" mass="34809">MSADFGWLTSRDGTTNARRIIKPGKNRDGYFTSDDIISRANDAMDLLLKEYPEYKHVLIYDNATTHLKRPDGSLSARHMPKSTRPWLIEANAKDAAGKPVYGSNGSLKKTKIQMGPTQLSDGTVQQLYFPDNHPQAGQFKGMSVILQERRVEIKDASGRVKKAECKSFKCAAGMTDCCLRRILFNQPDFENVESILEETCKARGVEVLFLPKFHCELNFIEQCWGFAKRVYRYNPESSREDVLMKNALDALAAVPLISIYANHSRRFTYAYSNGFNGRQAAWAAKKYHGHRVLPESIMEELDKAQIK</sequence>
<dbReference type="Proteomes" id="UP000799118">
    <property type="component" value="Unassembled WGS sequence"/>
</dbReference>
<organism evidence="1 2">
    <name type="scientific">Gymnopus androsaceus JB14</name>
    <dbReference type="NCBI Taxonomy" id="1447944"/>
    <lineage>
        <taxon>Eukaryota</taxon>
        <taxon>Fungi</taxon>
        <taxon>Dikarya</taxon>
        <taxon>Basidiomycota</taxon>
        <taxon>Agaricomycotina</taxon>
        <taxon>Agaricomycetes</taxon>
        <taxon>Agaricomycetidae</taxon>
        <taxon>Agaricales</taxon>
        <taxon>Marasmiineae</taxon>
        <taxon>Omphalotaceae</taxon>
        <taxon>Gymnopus</taxon>
    </lineage>
</organism>
<dbReference type="AlphaFoldDB" id="A0A6A4IGR1"/>
<gene>
    <name evidence="1" type="ORF">BT96DRAFT_984196</name>
</gene>
<dbReference type="InterPro" id="IPR036397">
    <property type="entry name" value="RNaseH_sf"/>
</dbReference>
<keyword evidence="2" id="KW-1185">Reference proteome</keyword>
<dbReference type="Gene3D" id="3.30.420.10">
    <property type="entry name" value="Ribonuclease H-like superfamily/Ribonuclease H"/>
    <property type="match status" value="1"/>
</dbReference>
<dbReference type="PANTHER" id="PTHR35871">
    <property type="entry name" value="EXPRESSED PROTEIN"/>
    <property type="match status" value="1"/>
</dbReference>